<keyword evidence="1" id="KW-0808">Transferase</keyword>
<proteinExistence type="predicted"/>
<dbReference type="GO" id="GO:0005524">
    <property type="term" value="F:ATP binding"/>
    <property type="evidence" value="ECO:0007669"/>
    <property type="project" value="UniProtKB-KW"/>
</dbReference>
<protein>
    <submittedName>
        <fullName evidence="6">Serine/threonine protein kinase</fullName>
    </submittedName>
</protein>
<dbReference type="SMART" id="SM00220">
    <property type="entry name" value="S_TKc"/>
    <property type="match status" value="1"/>
</dbReference>
<evidence type="ECO:0000256" key="4">
    <source>
        <dbReference type="ARBA" id="ARBA00022840"/>
    </source>
</evidence>
<reference evidence="7" key="1">
    <citation type="submission" date="2016-10" db="EMBL/GenBank/DDBJ databases">
        <authorList>
            <person name="Varghese N."/>
            <person name="Submissions S."/>
        </authorList>
    </citation>
    <scope>NUCLEOTIDE SEQUENCE [LARGE SCALE GENOMIC DNA]</scope>
    <source>
        <strain evidence="7">XBD2006</strain>
    </source>
</reference>
<dbReference type="RefSeq" id="WP_074461798.1">
    <property type="nucleotide sequence ID" value="NZ_FMUR01000006.1"/>
</dbReference>
<evidence type="ECO:0000313" key="7">
    <source>
        <dbReference type="Proteomes" id="UP000183047"/>
    </source>
</evidence>
<keyword evidence="6" id="KW-0723">Serine/threonine-protein kinase</keyword>
<dbReference type="PANTHER" id="PTHR43289:SF34">
    <property type="entry name" value="SERINE_THREONINE-PROTEIN KINASE YBDM-RELATED"/>
    <property type="match status" value="1"/>
</dbReference>
<dbReference type="InterPro" id="IPR011009">
    <property type="entry name" value="Kinase-like_dom_sf"/>
</dbReference>
<feature type="domain" description="Protein kinase" evidence="5">
    <location>
        <begin position="7"/>
        <end position="251"/>
    </location>
</feature>
<keyword evidence="7" id="KW-1185">Reference proteome</keyword>
<dbReference type="GO" id="GO:0004674">
    <property type="term" value="F:protein serine/threonine kinase activity"/>
    <property type="evidence" value="ECO:0007669"/>
    <property type="project" value="UniProtKB-KW"/>
</dbReference>
<evidence type="ECO:0000313" key="6">
    <source>
        <dbReference type="EMBL" id="SCY01164.1"/>
    </source>
</evidence>
<evidence type="ECO:0000256" key="2">
    <source>
        <dbReference type="ARBA" id="ARBA00022741"/>
    </source>
</evidence>
<sequence length="328" mass="36936">MKDLKRYKILKKIGEGGTSEVYAAFDKRTGKKVTVKVLKESGKGFFKERASMENEALMLKSLKHSGVQKLIDYGEGFMVLQYISGCSISEKLRVNGVFSEKETVEIAIELIRILKYLHGLKEPVIYRDLKPANIIIGRDGKVYLIDFGAARIYRKGEKSDTSYLGTVGFAAPEQYGTLGQTSPKTDIYCFGMTLLQMTTGIDIKNEAALENFKLNGATGLSEEFAKIINKCIKPGRDDRFRSCSEIEKALLDSIVKRKRGIVIRYMKRSLVAATLSAMVSMAIMYAEPVKNYVESDARERVPAFKGRLYNAKERIAEFIDKEFFQEGK</sequence>
<dbReference type="SUPFAM" id="SSF56112">
    <property type="entry name" value="Protein kinase-like (PK-like)"/>
    <property type="match status" value="1"/>
</dbReference>
<dbReference type="InterPro" id="IPR008271">
    <property type="entry name" value="Ser/Thr_kinase_AS"/>
</dbReference>
<dbReference type="Gene3D" id="1.10.510.10">
    <property type="entry name" value="Transferase(Phosphotransferase) domain 1"/>
    <property type="match status" value="1"/>
</dbReference>
<dbReference type="InterPro" id="IPR000719">
    <property type="entry name" value="Prot_kinase_dom"/>
</dbReference>
<dbReference type="PROSITE" id="PS00108">
    <property type="entry name" value="PROTEIN_KINASE_ST"/>
    <property type="match status" value="1"/>
</dbReference>
<dbReference type="PANTHER" id="PTHR43289">
    <property type="entry name" value="MITOGEN-ACTIVATED PROTEIN KINASE KINASE KINASE 20-RELATED"/>
    <property type="match status" value="1"/>
</dbReference>
<organism evidence="6 7">
    <name type="scientific">Butyrivibrio hungatei</name>
    <dbReference type="NCBI Taxonomy" id="185008"/>
    <lineage>
        <taxon>Bacteria</taxon>
        <taxon>Bacillati</taxon>
        <taxon>Bacillota</taxon>
        <taxon>Clostridia</taxon>
        <taxon>Lachnospirales</taxon>
        <taxon>Lachnospiraceae</taxon>
        <taxon>Butyrivibrio</taxon>
    </lineage>
</organism>
<keyword evidence="3 6" id="KW-0418">Kinase</keyword>
<dbReference type="OrthoDB" id="9788659at2"/>
<dbReference type="Proteomes" id="UP000183047">
    <property type="component" value="Unassembled WGS sequence"/>
</dbReference>
<evidence type="ECO:0000256" key="3">
    <source>
        <dbReference type="ARBA" id="ARBA00022777"/>
    </source>
</evidence>
<evidence type="ECO:0000259" key="5">
    <source>
        <dbReference type="PROSITE" id="PS50011"/>
    </source>
</evidence>
<gene>
    <name evidence="6" type="ORF">SAMN02910451_01100</name>
</gene>
<accession>A0A1G5CFR0</accession>
<evidence type="ECO:0000256" key="1">
    <source>
        <dbReference type="ARBA" id="ARBA00022679"/>
    </source>
</evidence>
<dbReference type="AlphaFoldDB" id="A0A1G5CFR0"/>
<dbReference type="PROSITE" id="PS50011">
    <property type="entry name" value="PROTEIN_KINASE_DOM"/>
    <property type="match status" value="1"/>
</dbReference>
<dbReference type="CDD" id="cd14014">
    <property type="entry name" value="STKc_PknB_like"/>
    <property type="match status" value="1"/>
</dbReference>
<name>A0A1G5CFR0_9FIRM</name>
<keyword evidence="4" id="KW-0067">ATP-binding</keyword>
<dbReference type="EMBL" id="FMUR01000006">
    <property type="protein sequence ID" value="SCY01164.1"/>
    <property type="molecule type" value="Genomic_DNA"/>
</dbReference>
<keyword evidence="2" id="KW-0547">Nucleotide-binding</keyword>
<dbReference type="Pfam" id="PF00069">
    <property type="entry name" value="Pkinase"/>
    <property type="match status" value="1"/>
</dbReference>